<protein>
    <recommendedName>
        <fullName evidence="6">Carboxylic ester hydrolase</fullName>
        <ecNumber evidence="6">3.1.1.-</ecNumber>
    </recommendedName>
</protein>
<dbReference type="SUPFAM" id="SSF53474">
    <property type="entry name" value="alpha/beta-Hydrolases"/>
    <property type="match status" value="1"/>
</dbReference>
<proteinExistence type="inferred from homology"/>
<dbReference type="InterPro" id="IPR019826">
    <property type="entry name" value="Carboxylesterase_B_AS"/>
</dbReference>
<evidence type="ECO:0000256" key="4">
    <source>
        <dbReference type="ARBA" id="ARBA00023157"/>
    </source>
</evidence>
<dbReference type="EC" id="3.1.1.-" evidence="6"/>
<dbReference type="PANTHER" id="PTHR43142:SF1">
    <property type="entry name" value="CARBOXYLIC ESTER HYDROLASE"/>
    <property type="match status" value="1"/>
</dbReference>
<evidence type="ECO:0000313" key="8">
    <source>
        <dbReference type="EMBL" id="KAK9875459.1"/>
    </source>
</evidence>
<keyword evidence="4" id="KW-1015">Disulfide bond</keyword>
<dbReference type="PROSITE" id="PS00122">
    <property type="entry name" value="CARBOXYLESTERASE_B_1"/>
    <property type="match status" value="1"/>
</dbReference>
<gene>
    <name evidence="8" type="ORF">WA026_007854</name>
</gene>
<keyword evidence="9" id="KW-1185">Reference proteome</keyword>
<dbReference type="AlphaFoldDB" id="A0AAW1U831"/>
<evidence type="ECO:0000259" key="7">
    <source>
        <dbReference type="Pfam" id="PF00135"/>
    </source>
</evidence>
<evidence type="ECO:0000256" key="2">
    <source>
        <dbReference type="ARBA" id="ARBA00022487"/>
    </source>
</evidence>
<dbReference type="Proteomes" id="UP001431783">
    <property type="component" value="Unassembled WGS sequence"/>
</dbReference>
<comment type="caution">
    <text evidence="8">The sequence shown here is derived from an EMBL/GenBank/DDBJ whole genome shotgun (WGS) entry which is preliminary data.</text>
</comment>
<evidence type="ECO:0000256" key="5">
    <source>
        <dbReference type="ARBA" id="ARBA00023180"/>
    </source>
</evidence>
<dbReference type="EMBL" id="JARQZJ010000033">
    <property type="protein sequence ID" value="KAK9875459.1"/>
    <property type="molecule type" value="Genomic_DNA"/>
</dbReference>
<evidence type="ECO:0000256" key="1">
    <source>
        <dbReference type="ARBA" id="ARBA00005964"/>
    </source>
</evidence>
<dbReference type="PANTHER" id="PTHR43142">
    <property type="entry name" value="CARBOXYLIC ESTER HYDROLASE"/>
    <property type="match status" value="1"/>
</dbReference>
<reference evidence="8 9" key="1">
    <citation type="submission" date="2023-03" db="EMBL/GenBank/DDBJ databases">
        <title>Genome insight into feeding habits of ladybird beetles.</title>
        <authorList>
            <person name="Li H.-S."/>
            <person name="Huang Y.-H."/>
            <person name="Pang H."/>
        </authorList>
    </citation>
    <scope>NUCLEOTIDE SEQUENCE [LARGE SCALE GENOMIC DNA]</scope>
    <source>
        <strain evidence="8">SYSU_2023b</strain>
        <tissue evidence="8">Whole body</tissue>
    </source>
</reference>
<evidence type="ECO:0000313" key="9">
    <source>
        <dbReference type="Proteomes" id="UP001431783"/>
    </source>
</evidence>
<evidence type="ECO:0000256" key="3">
    <source>
        <dbReference type="ARBA" id="ARBA00022801"/>
    </source>
</evidence>
<dbReference type="Pfam" id="PF00135">
    <property type="entry name" value="COesterase"/>
    <property type="match status" value="1"/>
</dbReference>
<feature type="domain" description="Carboxylesterase type B" evidence="7">
    <location>
        <begin position="3"/>
        <end position="553"/>
    </location>
</feature>
<dbReference type="InterPro" id="IPR029058">
    <property type="entry name" value="AB_hydrolase_fold"/>
</dbReference>
<accession>A0AAW1U831</accession>
<organism evidence="8 9">
    <name type="scientific">Henosepilachna vigintioctopunctata</name>
    <dbReference type="NCBI Taxonomy" id="420089"/>
    <lineage>
        <taxon>Eukaryota</taxon>
        <taxon>Metazoa</taxon>
        <taxon>Ecdysozoa</taxon>
        <taxon>Arthropoda</taxon>
        <taxon>Hexapoda</taxon>
        <taxon>Insecta</taxon>
        <taxon>Pterygota</taxon>
        <taxon>Neoptera</taxon>
        <taxon>Endopterygota</taxon>
        <taxon>Coleoptera</taxon>
        <taxon>Polyphaga</taxon>
        <taxon>Cucujiformia</taxon>
        <taxon>Coccinelloidea</taxon>
        <taxon>Coccinellidae</taxon>
        <taxon>Epilachninae</taxon>
        <taxon>Epilachnini</taxon>
        <taxon>Henosepilachna</taxon>
    </lineage>
</organism>
<keyword evidence="2" id="KW-0719">Serine esterase</keyword>
<dbReference type="Gene3D" id="3.40.50.1820">
    <property type="entry name" value="alpha/beta hydrolase"/>
    <property type="match status" value="1"/>
</dbReference>
<comment type="similarity">
    <text evidence="1 6">Belongs to the type-B carboxylesterase/lipase family.</text>
</comment>
<keyword evidence="5" id="KW-0325">Glycoprotein</keyword>
<name>A0AAW1U831_9CUCU</name>
<keyword evidence="3 6" id="KW-0378">Hydrolase</keyword>
<dbReference type="InterPro" id="IPR002018">
    <property type="entry name" value="CarbesteraseB"/>
</dbReference>
<sequence length="564" mass="64567">MKNPVIATKFGKVKGKVGTDYLGGKYYSFQGIPYAKAPIGNLRFKAPQKLEPWTEEFNATKEGPSCPSSHIFFMTYTGKEDNCLNLNVYIKQLPNSNSSPIPVMVWIHGGCFTTGSNSTDMYNPKFLMTENVIQVIINYRLGIFGFLCLEDENLGVTGNAGLKDQVMALEWVKENISSFGGDPNNVTIYGQSSGAASAHYLMLSPKTKGLFHKVIFQSGSVFSPWARGQRGAEEIMKYLGIKEDNDETILDILQKMSARKLVAAQSKLPELMLAGQHRYFGPIIEKPSEDAFLSEDPSKIIESGNYNKVPMIIGATSNEGIFYDMFKKLRKINLPFDCNMEVPFELNILPKTKSYEHLREKINKFYKLDEEIHNEKQCELKSDNLFIHGIHRTVNYHLNTNSQPIYYYMFSFHGDLNYSKKFATVKSPKSFFTCCYLSASFKHTLLKKTFGKIARNMSFHEISGSCHADDLGYLFDSIISIHVKPNSREDKMIKSMVKLWTNFAKYGNPTPQHLEEENEILWYPVDQKHHHFLDIGDKLIMKMNPFEARNKFWDEMYDMIENRI</sequence>
<evidence type="ECO:0000256" key="6">
    <source>
        <dbReference type="RuleBase" id="RU361235"/>
    </source>
</evidence>
<dbReference type="GO" id="GO:0052689">
    <property type="term" value="F:carboxylic ester hydrolase activity"/>
    <property type="evidence" value="ECO:0007669"/>
    <property type="project" value="UniProtKB-KW"/>
</dbReference>